<evidence type="ECO:0000259" key="4">
    <source>
        <dbReference type="PROSITE" id="PS50102"/>
    </source>
</evidence>
<dbReference type="SMART" id="SM00360">
    <property type="entry name" value="RRM"/>
    <property type="match status" value="2"/>
</dbReference>
<dbReference type="PANTHER" id="PTHR48025">
    <property type="entry name" value="OS02G0815200 PROTEIN"/>
    <property type="match status" value="1"/>
</dbReference>
<evidence type="ECO:0000256" key="3">
    <source>
        <dbReference type="SAM" id="MobiDB-lite"/>
    </source>
</evidence>
<feature type="compositionally biased region" description="Basic residues" evidence="3">
    <location>
        <begin position="151"/>
        <end position="162"/>
    </location>
</feature>
<dbReference type="EMBL" id="MBFT01000481">
    <property type="protein sequence ID" value="PVU90469.1"/>
    <property type="molecule type" value="Genomic_DNA"/>
</dbReference>
<name>A0A2T9YDU4_9FUNG</name>
<keyword evidence="7" id="KW-1185">Reference proteome</keyword>
<dbReference type="OrthoDB" id="439808at2759"/>
<evidence type="ECO:0000313" key="5">
    <source>
        <dbReference type="EMBL" id="PVU90469.1"/>
    </source>
</evidence>
<feature type="domain" description="RRM" evidence="4">
    <location>
        <begin position="26"/>
        <end position="102"/>
    </location>
</feature>
<comment type="caution">
    <text evidence="5">The sequence shown here is derived from an EMBL/GenBank/DDBJ whole genome shotgun (WGS) entry which is preliminary data.</text>
</comment>
<organism evidence="5 7">
    <name type="scientific">Furculomyces boomerangus</name>
    <dbReference type="NCBI Taxonomy" id="61424"/>
    <lineage>
        <taxon>Eukaryota</taxon>
        <taxon>Fungi</taxon>
        <taxon>Fungi incertae sedis</taxon>
        <taxon>Zoopagomycota</taxon>
        <taxon>Kickxellomycotina</taxon>
        <taxon>Harpellomycetes</taxon>
        <taxon>Harpellales</taxon>
        <taxon>Harpellaceae</taxon>
        <taxon>Furculomyces</taxon>
    </lineage>
</organism>
<dbReference type="CDD" id="cd00590">
    <property type="entry name" value="RRM_SF"/>
    <property type="match status" value="1"/>
</dbReference>
<feature type="region of interest" description="Disordered" evidence="3">
    <location>
        <begin position="93"/>
        <end position="174"/>
    </location>
</feature>
<sequence>MPSDSTAKVADLTDSMSKIDLEDYAQKVFVGNLPFSATNESLSEVFEKAGKVKHARVITRGRRSLGYGFVVFEDGVDIDSAVQALNKQELDGREINVEAARPMDKERKPRPPRRHSQNSGPGSRRPPRRSTHPKEASGEEAGNGENDKSHPRSFRQNTRRSRPPRERGEQVESENMVFVANLPYSTKDEDLKELFSEFKVSEARVAMRTFANRSTRSKGFGFVTFESHEEQLRALKACTEKPLVLDNRDLSVKPALANVEPREEPAAPAAEEKQ</sequence>
<feature type="domain" description="RRM" evidence="4">
    <location>
        <begin position="175"/>
        <end position="257"/>
    </location>
</feature>
<dbReference type="AlphaFoldDB" id="A0A2T9YDU4"/>
<dbReference type="Proteomes" id="UP000245699">
    <property type="component" value="Unassembled WGS sequence"/>
</dbReference>
<dbReference type="InterPro" id="IPR012677">
    <property type="entry name" value="Nucleotide-bd_a/b_plait_sf"/>
</dbReference>
<protein>
    <recommendedName>
        <fullName evidence="4">RRM domain-containing protein</fullName>
    </recommendedName>
</protein>
<accession>A0A2T9YDU4</accession>
<dbReference type="PANTHER" id="PTHR48025:SF1">
    <property type="entry name" value="RRM DOMAIN-CONTAINING PROTEIN"/>
    <property type="match status" value="1"/>
</dbReference>
<dbReference type="SUPFAM" id="SSF54928">
    <property type="entry name" value="RNA-binding domain, RBD"/>
    <property type="match status" value="2"/>
</dbReference>
<dbReference type="Pfam" id="PF00076">
    <property type="entry name" value="RRM_1"/>
    <property type="match status" value="2"/>
</dbReference>
<dbReference type="InterPro" id="IPR000504">
    <property type="entry name" value="RRM_dom"/>
</dbReference>
<evidence type="ECO:0000256" key="2">
    <source>
        <dbReference type="PROSITE-ProRule" id="PRU00176"/>
    </source>
</evidence>
<keyword evidence="1 2" id="KW-0694">RNA-binding</keyword>
<evidence type="ECO:0000313" key="6">
    <source>
        <dbReference type="EMBL" id="PVU94971.1"/>
    </source>
</evidence>
<dbReference type="STRING" id="61424.A0A2T9YDU4"/>
<dbReference type="PROSITE" id="PS50102">
    <property type="entry name" value="RRM"/>
    <property type="match status" value="2"/>
</dbReference>
<dbReference type="GO" id="GO:0003729">
    <property type="term" value="F:mRNA binding"/>
    <property type="evidence" value="ECO:0007669"/>
    <property type="project" value="TreeGrafter"/>
</dbReference>
<evidence type="ECO:0000313" key="7">
    <source>
        <dbReference type="Proteomes" id="UP000245699"/>
    </source>
</evidence>
<feature type="compositionally biased region" description="Basic and acidic residues" evidence="3">
    <location>
        <begin position="260"/>
        <end position="274"/>
    </location>
</feature>
<reference evidence="5 7" key="1">
    <citation type="journal article" date="2018" name="MBio">
        <title>Comparative Genomics Reveals the Core Gene Toolbox for the Fungus-Insect Symbiosis.</title>
        <authorList>
            <person name="Wang Y."/>
            <person name="Stata M."/>
            <person name="Wang W."/>
            <person name="Stajich J.E."/>
            <person name="White M.M."/>
            <person name="Moncalvo J.M."/>
        </authorList>
    </citation>
    <scope>NUCLEOTIDE SEQUENCE [LARGE SCALE GENOMIC DNA]</scope>
    <source>
        <strain evidence="5 7">AUS-77-4</strain>
    </source>
</reference>
<dbReference type="InterPro" id="IPR050502">
    <property type="entry name" value="Euk_RNA-bind_prot"/>
</dbReference>
<dbReference type="Gene3D" id="3.30.70.330">
    <property type="match status" value="2"/>
</dbReference>
<dbReference type="EMBL" id="MBFT01000214">
    <property type="protein sequence ID" value="PVU94971.1"/>
    <property type="molecule type" value="Genomic_DNA"/>
</dbReference>
<feature type="region of interest" description="Disordered" evidence="3">
    <location>
        <begin position="255"/>
        <end position="274"/>
    </location>
</feature>
<gene>
    <name evidence="6" type="ORF">BB559_002857</name>
    <name evidence="5" type="ORF">BB559_004602</name>
</gene>
<proteinExistence type="predicted"/>
<dbReference type="GO" id="GO:0005634">
    <property type="term" value="C:nucleus"/>
    <property type="evidence" value="ECO:0007669"/>
    <property type="project" value="TreeGrafter"/>
</dbReference>
<feature type="compositionally biased region" description="Basic and acidic residues" evidence="3">
    <location>
        <begin position="93"/>
        <end position="109"/>
    </location>
</feature>
<dbReference type="InterPro" id="IPR035979">
    <property type="entry name" value="RBD_domain_sf"/>
</dbReference>
<evidence type="ECO:0000256" key="1">
    <source>
        <dbReference type="ARBA" id="ARBA00022884"/>
    </source>
</evidence>